<gene>
    <name evidence="3" type="ORF">O3P69_020447</name>
</gene>
<feature type="compositionally biased region" description="Low complexity" evidence="1">
    <location>
        <begin position="112"/>
        <end position="130"/>
    </location>
</feature>
<feature type="transmembrane region" description="Helical" evidence="2">
    <location>
        <begin position="299"/>
        <end position="324"/>
    </location>
</feature>
<protein>
    <submittedName>
        <fullName evidence="3">Uncharacterized protein</fullName>
    </submittedName>
</protein>
<feature type="region of interest" description="Disordered" evidence="1">
    <location>
        <begin position="243"/>
        <end position="276"/>
    </location>
</feature>
<dbReference type="AlphaFoldDB" id="A0AAW0TL55"/>
<comment type="caution">
    <text evidence="3">The sequence shown here is derived from an EMBL/GenBank/DDBJ whole genome shotgun (WGS) entry which is preliminary data.</text>
</comment>
<feature type="compositionally biased region" description="Polar residues" evidence="1">
    <location>
        <begin position="243"/>
        <end position="252"/>
    </location>
</feature>
<proteinExistence type="predicted"/>
<feature type="compositionally biased region" description="Low complexity" evidence="1">
    <location>
        <begin position="253"/>
        <end position="276"/>
    </location>
</feature>
<name>A0AAW0TL55_SCYPA</name>
<evidence type="ECO:0000256" key="2">
    <source>
        <dbReference type="SAM" id="Phobius"/>
    </source>
</evidence>
<evidence type="ECO:0000313" key="3">
    <source>
        <dbReference type="EMBL" id="KAK8388465.1"/>
    </source>
</evidence>
<dbReference type="EMBL" id="JARAKH010000028">
    <property type="protein sequence ID" value="KAK8388465.1"/>
    <property type="molecule type" value="Genomic_DNA"/>
</dbReference>
<sequence length="414" mass="45241">MVQGDGGWRELTQTSSTRARIPVNVEGVVRAKLLAVSQEGLVATSDALLHLDGSSKGYSNFPKDHLRNYEDLLALENRQNSGGSSQLPYGYKLETTEQAEPPSTTGTPRAASSELLPHTESTTSSTTRSSITTHLHYDYATSNPSPPTASVDPSWKVEISDVEVQSGPLAEVSVWWSPRGSGGVEYLLSWAEESGFVSGHLLTDQLTSQLSLWQGQGYYLQVELVDSQGNSVLKSSATPVVFNPTTTQDRQPSSPSTVTASSATSTSSTTSTTTTTASNLPTHIVTQETLTRDERVYHVVVWCIGVGVGALLLLTLCSMVIWMLNRCRKSKHSEEPSEEELHAKRGSFRTFTPQQNVRNQTTSWTFENFCSVNRKSKLEPSRRDAVPVGIDNDSLMENYVFMLDAQSGGTFIKH</sequence>
<reference evidence="3 4" key="1">
    <citation type="submission" date="2023-03" db="EMBL/GenBank/DDBJ databases">
        <title>High-quality genome of Scylla paramamosain provides insights in environmental adaptation.</title>
        <authorList>
            <person name="Zhang L."/>
        </authorList>
    </citation>
    <scope>NUCLEOTIDE SEQUENCE [LARGE SCALE GENOMIC DNA]</scope>
    <source>
        <strain evidence="3">LZ_2023a</strain>
        <tissue evidence="3">Muscle</tissue>
    </source>
</reference>
<keyword evidence="2" id="KW-1133">Transmembrane helix</keyword>
<feature type="compositionally biased region" description="Polar residues" evidence="1">
    <location>
        <begin position="96"/>
        <end position="107"/>
    </location>
</feature>
<keyword evidence="2" id="KW-0812">Transmembrane</keyword>
<evidence type="ECO:0000256" key="1">
    <source>
        <dbReference type="SAM" id="MobiDB-lite"/>
    </source>
</evidence>
<feature type="region of interest" description="Disordered" evidence="1">
    <location>
        <begin position="96"/>
        <end position="130"/>
    </location>
</feature>
<accession>A0AAW0TL55</accession>
<keyword evidence="4" id="KW-1185">Reference proteome</keyword>
<dbReference type="Proteomes" id="UP001487740">
    <property type="component" value="Unassembled WGS sequence"/>
</dbReference>
<organism evidence="3 4">
    <name type="scientific">Scylla paramamosain</name>
    <name type="common">Mud crab</name>
    <dbReference type="NCBI Taxonomy" id="85552"/>
    <lineage>
        <taxon>Eukaryota</taxon>
        <taxon>Metazoa</taxon>
        <taxon>Ecdysozoa</taxon>
        <taxon>Arthropoda</taxon>
        <taxon>Crustacea</taxon>
        <taxon>Multicrustacea</taxon>
        <taxon>Malacostraca</taxon>
        <taxon>Eumalacostraca</taxon>
        <taxon>Eucarida</taxon>
        <taxon>Decapoda</taxon>
        <taxon>Pleocyemata</taxon>
        <taxon>Brachyura</taxon>
        <taxon>Eubrachyura</taxon>
        <taxon>Portunoidea</taxon>
        <taxon>Portunidae</taxon>
        <taxon>Portuninae</taxon>
        <taxon>Scylla</taxon>
    </lineage>
</organism>
<evidence type="ECO:0000313" key="4">
    <source>
        <dbReference type="Proteomes" id="UP001487740"/>
    </source>
</evidence>
<keyword evidence="2" id="KW-0472">Membrane</keyword>